<evidence type="ECO:0000313" key="3">
    <source>
        <dbReference type="Proteomes" id="UP000007883"/>
    </source>
</evidence>
<evidence type="ECO:0000256" key="1">
    <source>
        <dbReference type="SAM" id="MobiDB-lite"/>
    </source>
</evidence>
<feature type="compositionally biased region" description="Basic and acidic residues" evidence="1">
    <location>
        <begin position="106"/>
        <end position="118"/>
    </location>
</feature>
<sequence>MARAWPAVSSTELPGRLAANVLHFGRVLRAAGLPVGSDRIVLALQALQVAGLESRRDFHDVLAACLVDRVEHRELFDQAFALFWRDPDLAGRMLAMLLPQVQAPRRPQDRPRENRRLGDALFPSRPPPPAEPPEAVEVDARLAWSEQELLRKADFETMSADEWRRALALVHRLALASEPLATRRWRPAARPGRPDPRATLSALARHGGELWQVRWRRVREQPAPLVVLADISGSMSRYSRMLLHFVHALGHAEARVESFVFGTRLTRTTRALRQRDPDLAIARVVHEVDDWSGGTRIRDCLHEFNRRWARRVLSSRTTVLLITDGLEHGDGGALAFEMDRLHKSCRKLVWLNPLLRYAGFEPRAAGIRAMLPAVDAFLPAHDLASLEDLGRVLAGAPRR</sequence>
<dbReference type="KEGG" id="rge:RGE_39290"/>
<accession>I0HW78</accession>
<proteinExistence type="predicted"/>
<dbReference type="PATRIC" id="fig|983917.3.peg.3831"/>
<dbReference type="SUPFAM" id="SSF53300">
    <property type="entry name" value="vWA-like"/>
    <property type="match status" value="1"/>
</dbReference>
<organism evidence="2 3">
    <name type="scientific">Rubrivivax gelatinosus (strain NBRC 100245 / IL144)</name>
    <dbReference type="NCBI Taxonomy" id="983917"/>
    <lineage>
        <taxon>Bacteria</taxon>
        <taxon>Pseudomonadati</taxon>
        <taxon>Pseudomonadota</taxon>
        <taxon>Betaproteobacteria</taxon>
        <taxon>Burkholderiales</taxon>
        <taxon>Sphaerotilaceae</taxon>
        <taxon>Rubrivivax</taxon>
    </lineage>
</organism>
<dbReference type="HOGENOM" id="CLU_042261_0_1_4"/>
<protein>
    <submittedName>
        <fullName evidence="2">VWA domain containing CoxE-like family protein</fullName>
    </submittedName>
</protein>
<dbReference type="PIRSF" id="PIRSF010256">
    <property type="entry name" value="CoxE_vWa"/>
    <property type="match status" value="1"/>
</dbReference>
<dbReference type="PANTHER" id="PTHR39338:SF6">
    <property type="entry name" value="BLL5662 PROTEIN"/>
    <property type="match status" value="1"/>
</dbReference>
<dbReference type="PANTHER" id="PTHR39338">
    <property type="entry name" value="BLL5662 PROTEIN-RELATED"/>
    <property type="match status" value="1"/>
</dbReference>
<dbReference type="InterPro" id="IPR008912">
    <property type="entry name" value="Uncharacterised_CoxE"/>
</dbReference>
<evidence type="ECO:0000313" key="2">
    <source>
        <dbReference type="EMBL" id="BAL97265.1"/>
    </source>
</evidence>
<dbReference type="EMBL" id="AP012320">
    <property type="protein sequence ID" value="BAL97265.1"/>
    <property type="molecule type" value="Genomic_DNA"/>
</dbReference>
<dbReference type="InterPro" id="IPR036465">
    <property type="entry name" value="vWFA_dom_sf"/>
</dbReference>
<dbReference type="STRING" id="983917.RGE_39290"/>
<reference evidence="2 3" key="1">
    <citation type="journal article" date="2012" name="J. Bacteriol.">
        <title>Complete genome sequence of phototrophic betaproteobacterium Rubrivivax gelatinosus IL144.</title>
        <authorList>
            <person name="Nagashima S."/>
            <person name="Kamimura A."/>
            <person name="Shimizu T."/>
            <person name="Nakamura-isaki S."/>
            <person name="Aono E."/>
            <person name="Sakamoto K."/>
            <person name="Ichikawa N."/>
            <person name="Nakazawa H."/>
            <person name="Sekine M."/>
            <person name="Yamazaki S."/>
            <person name="Fujita N."/>
            <person name="Shimada K."/>
            <person name="Hanada S."/>
            <person name="Nagashima K.V.P."/>
        </authorList>
    </citation>
    <scope>NUCLEOTIDE SEQUENCE [LARGE SCALE GENOMIC DNA]</scope>
    <source>
        <strain evidence="3">NBRC 100245 / IL144</strain>
    </source>
</reference>
<dbReference type="eggNOG" id="COG3552">
    <property type="taxonomic scope" value="Bacteria"/>
</dbReference>
<dbReference type="Pfam" id="PF05762">
    <property type="entry name" value="VWA_CoxE"/>
    <property type="match status" value="1"/>
</dbReference>
<dbReference type="AlphaFoldDB" id="I0HW78"/>
<dbReference type="CDD" id="cd00198">
    <property type="entry name" value="vWFA"/>
    <property type="match status" value="1"/>
</dbReference>
<name>I0HW78_RUBGI</name>
<feature type="region of interest" description="Disordered" evidence="1">
    <location>
        <begin position="101"/>
        <end position="134"/>
    </location>
</feature>
<keyword evidence="3" id="KW-1185">Reference proteome</keyword>
<dbReference type="InterPro" id="IPR011195">
    <property type="entry name" value="UCP010256"/>
</dbReference>
<dbReference type="Proteomes" id="UP000007883">
    <property type="component" value="Chromosome"/>
</dbReference>
<gene>
    <name evidence="2" type="ordered locus">RGE_39290</name>
</gene>
<dbReference type="Gene3D" id="3.40.50.410">
    <property type="entry name" value="von Willebrand factor, type A domain"/>
    <property type="match status" value="1"/>
</dbReference>